<organism evidence="1 2">
    <name type="scientific">Melastoma candidum</name>
    <dbReference type="NCBI Taxonomy" id="119954"/>
    <lineage>
        <taxon>Eukaryota</taxon>
        <taxon>Viridiplantae</taxon>
        <taxon>Streptophyta</taxon>
        <taxon>Embryophyta</taxon>
        <taxon>Tracheophyta</taxon>
        <taxon>Spermatophyta</taxon>
        <taxon>Magnoliopsida</taxon>
        <taxon>eudicotyledons</taxon>
        <taxon>Gunneridae</taxon>
        <taxon>Pentapetalae</taxon>
        <taxon>rosids</taxon>
        <taxon>malvids</taxon>
        <taxon>Myrtales</taxon>
        <taxon>Melastomataceae</taxon>
        <taxon>Melastomatoideae</taxon>
        <taxon>Melastomateae</taxon>
        <taxon>Melastoma</taxon>
    </lineage>
</organism>
<proteinExistence type="predicted"/>
<dbReference type="Proteomes" id="UP001057402">
    <property type="component" value="Chromosome 12"/>
</dbReference>
<gene>
    <name evidence="1" type="ORF">MLD38_037963</name>
</gene>
<accession>A0ACB9KYK6</accession>
<evidence type="ECO:0000313" key="2">
    <source>
        <dbReference type="Proteomes" id="UP001057402"/>
    </source>
</evidence>
<dbReference type="EMBL" id="CM042891">
    <property type="protein sequence ID" value="KAI4302182.1"/>
    <property type="molecule type" value="Genomic_DNA"/>
</dbReference>
<protein>
    <submittedName>
        <fullName evidence="1">Uncharacterized protein</fullName>
    </submittedName>
</protein>
<keyword evidence="2" id="KW-1185">Reference proteome</keyword>
<evidence type="ECO:0000313" key="1">
    <source>
        <dbReference type="EMBL" id="KAI4302182.1"/>
    </source>
</evidence>
<comment type="caution">
    <text evidence="1">The sequence shown here is derived from an EMBL/GenBank/DDBJ whole genome shotgun (WGS) entry which is preliminary data.</text>
</comment>
<name>A0ACB9KYK6_9MYRT</name>
<sequence>MKKPKGFPVEEEGGEGTADGLELLSIGSLYSGPWDKKYWSSSRGKDRYPYPVGYQAIRAHDGIRCKIEIHEGSKGPLFMITTPGGSSFCGQTPNMAWERFQKKGFPHMKIWHGKRFTCNIDCPEFFGFKNPLVQRLLRELVASIGGTAEQRHLSSSFCDMNLEVKHEKELQSAVSHPDLLSCLAYPKFCRKRSFRPVNRRTVLNYGLGFKRSDQVLESGKFRRNSEPSIHIDDPTDNNVTNMITYPVGHDEKKLKIPSNCETVGIDCGASSDPNKLDRFRESEKHVFRSSTAVEYESLQLTDLEDSECKYGVGIEICVPDTYESLPVNACDHELKDCMGLTSGTQDMASTSQKCICGISPAEPQKEEIAFDSSNGSSEKIDFDSVGEDIAKSMISLLLPRAIPLLTYTSRKKRKKINKKFDASSDATLTSHGDGKMISTSINSVVSPEAGMLRKLTTPSSHVNFDRTEAVASSSLDVDKCGSQDAIDLHLNGKGESKVPTPQNTVCEMLNEEDMNALNSIVEELMEQDSNQTGCPVSKENNCRSSPVPEDSNKLHAPSMTDEKKLLGNSGNHVDHDSEQNHESAGSFWDHTTLNFTQEYVSQEGMHEYSAQIDVGDIQFKMLPENASEAEVIAALSCSNIISRGSNYHFGENSKFSGSMPGTFIDLIGCYNHPRPVLSVLLSPSEDHVNLCVVCGLHIDSQKTLFFYKVSTEKPKMGCPSFVGHTLAVFPSFGSLCSTAVERSCLEFTPSGRNLVMLGSIKVPYCRKNDITCSCSICASVPFTENAIRVVQVNFGYVAVLLELKSFDRIVSVLVCEPDYLVALGESGRMQVWLMNQSWSVPEEEFNLPSRDCLSSLVELQKIPQFPYWVVGFSGFSEFTLWDISKRTCISKFSCLDHSIRHFIPVNSIRWHLGPVSVKEDVQELVDQLAYGKVPDFRQESPYQGNEESIAVWLLVATEPDPYEAYSCQKDANASWRLALLAKSAVIMGSVIDSKATSMGALSGHGIIGTVDGSVYTWEFSTGTKLFSLHHLQGERVSCIATAGDSNSGILAASGEGGKLVIYRIQIEGK</sequence>
<reference evidence="2" key="1">
    <citation type="journal article" date="2023" name="Front. Plant Sci.">
        <title>Chromosomal-level genome assembly of Melastoma candidum provides insights into trichome evolution.</title>
        <authorList>
            <person name="Zhong Y."/>
            <person name="Wu W."/>
            <person name="Sun C."/>
            <person name="Zou P."/>
            <person name="Liu Y."/>
            <person name="Dai S."/>
            <person name="Zhou R."/>
        </authorList>
    </citation>
    <scope>NUCLEOTIDE SEQUENCE [LARGE SCALE GENOMIC DNA]</scope>
</reference>